<name>A0ABU5IPD7_9BURK</name>
<evidence type="ECO:0000313" key="1">
    <source>
        <dbReference type="EMBL" id="MDZ5460758.1"/>
    </source>
</evidence>
<keyword evidence="2" id="KW-1185">Reference proteome</keyword>
<organism evidence="1 2">
    <name type="scientific">Azohydromonas lata</name>
    <dbReference type="NCBI Taxonomy" id="45677"/>
    <lineage>
        <taxon>Bacteria</taxon>
        <taxon>Pseudomonadati</taxon>
        <taxon>Pseudomonadota</taxon>
        <taxon>Betaproteobacteria</taxon>
        <taxon>Burkholderiales</taxon>
        <taxon>Sphaerotilaceae</taxon>
        <taxon>Azohydromonas</taxon>
    </lineage>
</organism>
<sequence length="255" mass="29157">MEKQQLAAQYLDILGSLDTALLDKFRPDAGNHAKLSGLFLPSVPPNIQQARHRVMVVGAETAGWKVLNKDERFTDLPAYIEKAMNRHQYIFESGLNKEKSRGFTFFNFLRSAAKQCGTDGLIYTNLFCFDWKGGSPIGSPYFDTIKKYSEQLLKVQINFFKPDIIIFANGISSASHRRGFFPIKGDGQVCRNSKDYYSQHKITKHHLWEFTLHDKIRCLRIHHPSAFSKKAQEARKFIISLLPFDEKQPTLPAVS</sequence>
<evidence type="ECO:0000313" key="2">
    <source>
        <dbReference type="Proteomes" id="UP001293718"/>
    </source>
</evidence>
<dbReference type="Proteomes" id="UP001293718">
    <property type="component" value="Unassembled WGS sequence"/>
</dbReference>
<evidence type="ECO:0008006" key="3">
    <source>
        <dbReference type="Google" id="ProtNLM"/>
    </source>
</evidence>
<protein>
    <recommendedName>
        <fullName evidence="3">Uracil-DNA glycosylase-like domain-containing protein</fullName>
    </recommendedName>
</protein>
<accession>A0ABU5IPD7</accession>
<dbReference type="RefSeq" id="WP_322468111.1">
    <property type="nucleotide sequence ID" value="NZ_JAXOJX010000081.1"/>
</dbReference>
<reference evidence="1 2" key="1">
    <citation type="submission" date="2023-11" db="EMBL/GenBank/DDBJ databases">
        <title>Draft genome of Azohydromonas lata strain H1 (DSM1123), a polyhydroxyalkanoate producer.</title>
        <authorList>
            <person name="Traversa D."/>
            <person name="D'Addabbo P."/>
            <person name="Pazzani C."/>
            <person name="Manzari C."/>
            <person name="Chiara M."/>
            <person name="Scrascia M."/>
        </authorList>
    </citation>
    <scope>NUCLEOTIDE SEQUENCE [LARGE SCALE GENOMIC DNA]</scope>
    <source>
        <strain evidence="1 2">H1</strain>
    </source>
</reference>
<gene>
    <name evidence="1" type="ORF">SM757_29705</name>
</gene>
<dbReference type="EMBL" id="JAXOJX010000081">
    <property type="protein sequence ID" value="MDZ5460758.1"/>
    <property type="molecule type" value="Genomic_DNA"/>
</dbReference>
<proteinExistence type="predicted"/>
<comment type="caution">
    <text evidence="1">The sequence shown here is derived from an EMBL/GenBank/DDBJ whole genome shotgun (WGS) entry which is preliminary data.</text>
</comment>